<accession>A0AAW1P9U4</accession>
<protein>
    <recommendedName>
        <fullName evidence="3">F-box domain-containing protein</fullName>
    </recommendedName>
</protein>
<dbReference type="EMBL" id="JALJOQ010000050">
    <property type="protein sequence ID" value="KAK9804539.1"/>
    <property type="molecule type" value="Genomic_DNA"/>
</dbReference>
<evidence type="ECO:0000313" key="1">
    <source>
        <dbReference type="EMBL" id="KAK9804539.1"/>
    </source>
</evidence>
<name>A0AAW1P9U4_9CHLO</name>
<evidence type="ECO:0008006" key="3">
    <source>
        <dbReference type="Google" id="ProtNLM"/>
    </source>
</evidence>
<keyword evidence="2" id="KW-1185">Reference proteome</keyword>
<dbReference type="AlphaFoldDB" id="A0AAW1P9U4"/>
<proteinExistence type="predicted"/>
<reference evidence="1 2" key="1">
    <citation type="journal article" date="2024" name="Nat. Commun.">
        <title>Phylogenomics reveals the evolutionary origins of lichenization in chlorophyte algae.</title>
        <authorList>
            <person name="Puginier C."/>
            <person name="Libourel C."/>
            <person name="Otte J."/>
            <person name="Skaloud P."/>
            <person name="Haon M."/>
            <person name="Grisel S."/>
            <person name="Petersen M."/>
            <person name="Berrin J.G."/>
            <person name="Delaux P.M."/>
            <person name="Dal Grande F."/>
            <person name="Keller J."/>
        </authorList>
    </citation>
    <scope>NUCLEOTIDE SEQUENCE [LARGE SCALE GENOMIC DNA]</scope>
    <source>
        <strain evidence="1 2">SAG 2036</strain>
    </source>
</reference>
<evidence type="ECO:0000313" key="2">
    <source>
        <dbReference type="Proteomes" id="UP001465755"/>
    </source>
</evidence>
<dbReference type="Proteomes" id="UP001465755">
    <property type="component" value="Unassembled WGS sequence"/>
</dbReference>
<comment type="caution">
    <text evidence="1">The sequence shown here is derived from an EMBL/GenBank/DDBJ whole genome shotgun (WGS) entry which is preliminary data.</text>
</comment>
<gene>
    <name evidence="1" type="ORF">WJX73_006285</name>
</gene>
<sequence length="162" mass="17582">MSSTRADKGGRSSQQLLDSAELQLIMSWHVIPSLDLHALATLACSCKALQSLVYQDNAVWRAAATAWLPPLHPTLADLDRQAVQEILTRRSNVKNNLASGKNCVTLQLTSKSADVNGLLFSPDCSRIAVLTNRPTFMVINVADCSVLLKGGSQEDQQLHMSP</sequence>
<organism evidence="1 2">
    <name type="scientific">Symbiochloris irregularis</name>
    <dbReference type="NCBI Taxonomy" id="706552"/>
    <lineage>
        <taxon>Eukaryota</taxon>
        <taxon>Viridiplantae</taxon>
        <taxon>Chlorophyta</taxon>
        <taxon>core chlorophytes</taxon>
        <taxon>Trebouxiophyceae</taxon>
        <taxon>Trebouxiales</taxon>
        <taxon>Trebouxiaceae</taxon>
        <taxon>Symbiochloris</taxon>
    </lineage>
</organism>